<dbReference type="EMBL" id="JAHIBW010000002">
    <property type="protein sequence ID" value="KAG7312688.1"/>
    <property type="molecule type" value="Genomic_DNA"/>
</dbReference>
<feature type="compositionally biased region" description="Polar residues" evidence="1">
    <location>
        <begin position="167"/>
        <end position="187"/>
    </location>
</feature>
<dbReference type="Proteomes" id="UP000823941">
    <property type="component" value="Chromosome 2"/>
</dbReference>
<feature type="region of interest" description="Disordered" evidence="1">
    <location>
        <begin position="1"/>
        <end position="27"/>
    </location>
</feature>
<accession>A0ABQ7R622</accession>
<evidence type="ECO:0000256" key="1">
    <source>
        <dbReference type="SAM" id="MobiDB-lite"/>
    </source>
</evidence>
<protein>
    <submittedName>
        <fullName evidence="2">Uncharacterized protein</fullName>
    </submittedName>
</protein>
<name>A0ABQ7R622_PLUXY</name>
<feature type="region of interest" description="Disordered" evidence="1">
    <location>
        <begin position="58"/>
        <end position="77"/>
    </location>
</feature>
<comment type="caution">
    <text evidence="2">The sequence shown here is derived from an EMBL/GenBank/DDBJ whole genome shotgun (WGS) entry which is preliminary data.</text>
</comment>
<keyword evidence="3" id="KW-1185">Reference proteome</keyword>
<proteinExistence type="predicted"/>
<evidence type="ECO:0000313" key="3">
    <source>
        <dbReference type="Proteomes" id="UP000823941"/>
    </source>
</evidence>
<reference evidence="2 3" key="1">
    <citation type="submission" date="2021-06" db="EMBL/GenBank/DDBJ databases">
        <title>A haploid diamondback moth (Plutella xylostella L.) genome assembly resolves 31 chromosomes and identifies a diamide resistance mutation.</title>
        <authorList>
            <person name="Ward C.M."/>
            <person name="Perry K.D."/>
            <person name="Baker G."/>
            <person name="Powis K."/>
            <person name="Heckel D.G."/>
            <person name="Baxter S.W."/>
        </authorList>
    </citation>
    <scope>NUCLEOTIDE SEQUENCE [LARGE SCALE GENOMIC DNA]</scope>
    <source>
        <strain evidence="2 3">LV</strain>
        <tissue evidence="2">Single pupa</tissue>
    </source>
</reference>
<gene>
    <name evidence="2" type="ORF">JYU34_001054</name>
</gene>
<organism evidence="2 3">
    <name type="scientific">Plutella xylostella</name>
    <name type="common">Diamondback moth</name>
    <name type="synonym">Plutella maculipennis</name>
    <dbReference type="NCBI Taxonomy" id="51655"/>
    <lineage>
        <taxon>Eukaryota</taxon>
        <taxon>Metazoa</taxon>
        <taxon>Ecdysozoa</taxon>
        <taxon>Arthropoda</taxon>
        <taxon>Hexapoda</taxon>
        <taxon>Insecta</taxon>
        <taxon>Pterygota</taxon>
        <taxon>Neoptera</taxon>
        <taxon>Endopterygota</taxon>
        <taxon>Lepidoptera</taxon>
        <taxon>Glossata</taxon>
        <taxon>Ditrysia</taxon>
        <taxon>Yponomeutoidea</taxon>
        <taxon>Plutellidae</taxon>
        <taxon>Plutella</taxon>
    </lineage>
</organism>
<evidence type="ECO:0000313" key="2">
    <source>
        <dbReference type="EMBL" id="KAG7312688.1"/>
    </source>
</evidence>
<sequence length="253" mass="28646">MDNETPKTSQTKPKAVTSKRPNPDIETKEITKTIRVRKQDGTVLEEVKVIKIRKEIEFSESKSDSPSQPVSEKNSKCMSDCASKCNNPFSRSNTVGAALCHKRSHNQVQSFIINTNTASDQCQTAASRTTLLRQFVGSSSDFPKNSADEISKTDKLRLFENQNITFSKSETGSPRTSSYINMTTTDDPSNEYEDLYKNEDMKVQFSFSENPVSTDHDDGKVTERKYEFTQQSEYVPQSDDPKMQHDTKDIDDH</sequence>
<feature type="compositionally biased region" description="Polar residues" evidence="1">
    <location>
        <begin position="1"/>
        <end position="12"/>
    </location>
</feature>
<feature type="region of interest" description="Disordered" evidence="1">
    <location>
        <begin position="167"/>
        <end position="253"/>
    </location>
</feature>
<feature type="compositionally biased region" description="Basic and acidic residues" evidence="1">
    <location>
        <begin position="214"/>
        <end position="227"/>
    </location>
</feature>
<feature type="compositionally biased region" description="Basic and acidic residues" evidence="1">
    <location>
        <begin position="239"/>
        <end position="253"/>
    </location>
</feature>